<sequence length="476" mass="51635">MTTIEEPKPRPELKLDTPEDDEGTTDDVRSLPAHMIRSYGILDSEFLGPSAFGPGSTSIGAILNVGAGPGRRRSVNQPLDGAFVRECVHTYAATATPDRLVERLTRRPVAYLSGPPGSGRVTAALVGLARMHAPDRIAQLHLVGDDPIHAYFSDPDLLRPGHGHIVELARTVEPESSELAQLSALARAAHASVVFVGSDAGNRQLVEYHVEHDRPDPSAVFLVRLERRLGDRGRCIGACPACEGECVRAYVERCRTKYMQYLSVNTMTDAVRFAADFAEHRPDGRAAVDLLADRAALRAKAVELLEAAQPQDGVGRDGLRVRRLSQHRRAARLAFAVFHGYPLTRVFEATGALIQRLNEAAGRPTTDRTVLEHKPSGAALAGLGRRRLPPDAGATQDPAGRHHWRPRTGRAVGAPLVRGRRSSSGLVCFEERTSRASPLLIGIDRLRNGSWLANAWLSGSLWSSTTSPLRGSNEPL</sequence>
<keyword evidence="3" id="KW-1185">Reference proteome</keyword>
<feature type="region of interest" description="Disordered" evidence="1">
    <location>
        <begin position="1"/>
        <end position="27"/>
    </location>
</feature>
<evidence type="ECO:0000256" key="1">
    <source>
        <dbReference type="SAM" id="MobiDB-lite"/>
    </source>
</evidence>
<feature type="region of interest" description="Disordered" evidence="1">
    <location>
        <begin position="379"/>
        <end position="410"/>
    </location>
</feature>
<evidence type="ECO:0000313" key="2">
    <source>
        <dbReference type="EMBL" id="UWP83131.1"/>
    </source>
</evidence>
<dbReference type="RefSeq" id="WP_259860911.1">
    <property type="nucleotide sequence ID" value="NZ_BAAAST010000055.1"/>
</dbReference>
<reference evidence="2" key="1">
    <citation type="submission" date="2021-04" db="EMBL/GenBank/DDBJ databases">
        <authorList>
            <person name="Hartkoorn R.C."/>
            <person name="Beaudoing E."/>
            <person name="Hot D."/>
        </authorList>
    </citation>
    <scope>NUCLEOTIDE SEQUENCE</scope>
    <source>
        <strain evidence="2">NRRL B-16292</strain>
    </source>
</reference>
<organism evidence="2 3">
    <name type="scientific">Dactylosporangium fulvum</name>
    <dbReference type="NCBI Taxonomy" id="53359"/>
    <lineage>
        <taxon>Bacteria</taxon>
        <taxon>Bacillati</taxon>
        <taxon>Actinomycetota</taxon>
        <taxon>Actinomycetes</taxon>
        <taxon>Micromonosporales</taxon>
        <taxon>Micromonosporaceae</taxon>
        <taxon>Dactylosporangium</taxon>
    </lineage>
</organism>
<proteinExistence type="predicted"/>
<dbReference type="Proteomes" id="UP001059617">
    <property type="component" value="Chromosome"/>
</dbReference>
<dbReference type="EMBL" id="CP073720">
    <property type="protein sequence ID" value="UWP83131.1"/>
    <property type="molecule type" value="Genomic_DNA"/>
</dbReference>
<name>A0ABY5W1Z5_9ACTN</name>
<reference evidence="2" key="2">
    <citation type="submission" date="2022-09" db="EMBL/GenBank/DDBJ databases">
        <title>Biosynthetic gene clusters of Dactylosporangioum fulvum.</title>
        <authorList>
            <person name="Caradec T."/>
        </authorList>
    </citation>
    <scope>NUCLEOTIDE SEQUENCE</scope>
    <source>
        <strain evidence="2">NRRL B-16292</strain>
    </source>
</reference>
<gene>
    <name evidence="2" type="ORF">Dfulv_02140</name>
</gene>
<protein>
    <submittedName>
        <fullName evidence="2">Uncharacterized protein</fullName>
    </submittedName>
</protein>
<evidence type="ECO:0000313" key="3">
    <source>
        <dbReference type="Proteomes" id="UP001059617"/>
    </source>
</evidence>
<feature type="compositionally biased region" description="Basic and acidic residues" evidence="1">
    <location>
        <begin position="1"/>
        <end position="17"/>
    </location>
</feature>
<accession>A0ABY5W1Z5</accession>